<dbReference type="EMBL" id="CAXAMM010006903">
    <property type="protein sequence ID" value="CAK9012705.1"/>
    <property type="molecule type" value="Genomic_DNA"/>
</dbReference>
<protein>
    <submittedName>
        <fullName evidence="1">GHMP_kinases_N domain-containing protein</fullName>
    </submittedName>
</protein>
<keyword evidence="2" id="KW-1185">Reference proteome</keyword>
<sequence>MQSGEACVPELLVDPCVEYSTALQLTCPQNNVDLSYLPDASDILPRARCRVCGFGQVGRDQDPRKGYYESDIYFGQNSIESVINEDPIVEYRVYLVDELNRRVTRALAVVPKDPEESQCCRVDSYRAHIFTVLPTGYKRFLVVPVSLFGTEMPAGTLSDEIEDHERGGDYDLGILPVRNFSFLVNVVDEMKAFKIEASASANFEE</sequence>
<comment type="caution">
    <text evidence="1">The sequence shown here is derived from an EMBL/GenBank/DDBJ whole genome shotgun (WGS) entry which is preliminary data.</text>
</comment>
<proteinExistence type="predicted"/>
<accession>A0ABP0JE74</accession>
<evidence type="ECO:0000313" key="2">
    <source>
        <dbReference type="Proteomes" id="UP001642464"/>
    </source>
</evidence>
<organism evidence="1 2">
    <name type="scientific">Durusdinium trenchii</name>
    <dbReference type="NCBI Taxonomy" id="1381693"/>
    <lineage>
        <taxon>Eukaryota</taxon>
        <taxon>Sar</taxon>
        <taxon>Alveolata</taxon>
        <taxon>Dinophyceae</taxon>
        <taxon>Suessiales</taxon>
        <taxon>Symbiodiniaceae</taxon>
        <taxon>Durusdinium</taxon>
    </lineage>
</organism>
<evidence type="ECO:0000313" key="1">
    <source>
        <dbReference type="EMBL" id="CAK9012705.1"/>
    </source>
</evidence>
<reference evidence="1 2" key="1">
    <citation type="submission" date="2024-02" db="EMBL/GenBank/DDBJ databases">
        <authorList>
            <person name="Chen Y."/>
            <person name="Shah S."/>
            <person name="Dougan E. K."/>
            <person name="Thang M."/>
            <person name="Chan C."/>
        </authorList>
    </citation>
    <scope>NUCLEOTIDE SEQUENCE [LARGE SCALE GENOMIC DNA]</scope>
</reference>
<name>A0ABP0JE74_9DINO</name>
<dbReference type="Proteomes" id="UP001642464">
    <property type="component" value="Unassembled WGS sequence"/>
</dbReference>
<gene>
    <name evidence="1" type="ORF">SCF082_LOCUS11622</name>
</gene>